<evidence type="ECO:0000256" key="10">
    <source>
        <dbReference type="PROSITE-ProRule" id="PRU00552"/>
    </source>
</evidence>
<evidence type="ECO:0000256" key="12">
    <source>
        <dbReference type="SAM" id="MobiDB-lite"/>
    </source>
</evidence>
<keyword evidence="2" id="KW-0963">Cytoplasm</keyword>
<dbReference type="SMART" id="SM00487">
    <property type="entry name" value="DEXDc"/>
    <property type="match status" value="1"/>
</dbReference>
<evidence type="ECO:0000256" key="7">
    <source>
        <dbReference type="ARBA" id="ARBA00038437"/>
    </source>
</evidence>
<dbReference type="PROSITE" id="PS00039">
    <property type="entry name" value="DEAD_ATP_HELICASE"/>
    <property type="match status" value="1"/>
</dbReference>
<keyword evidence="3 11" id="KW-0547">Nucleotide-binding</keyword>
<evidence type="ECO:0000256" key="2">
    <source>
        <dbReference type="ARBA" id="ARBA00022490"/>
    </source>
</evidence>
<name>C6SJN4_NEIME</name>
<gene>
    <name evidence="16" type="primary">rhlE</name>
    <name evidence="16" type="ORF">NMW_1154</name>
</gene>
<evidence type="ECO:0000259" key="13">
    <source>
        <dbReference type="PROSITE" id="PS51192"/>
    </source>
</evidence>
<feature type="domain" description="DEAD-box RNA helicase Q" evidence="15">
    <location>
        <begin position="3"/>
        <end position="31"/>
    </location>
</feature>
<dbReference type="InterPro" id="IPR000629">
    <property type="entry name" value="RNA-helicase_DEAD-box_CS"/>
</dbReference>
<evidence type="ECO:0000256" key="1">
    <source>
        <dbReference type="ARBA" id="ARBA00012552"/>
    </source>
</evidence>
<feature type="domain" description="Helicase C-terminal" evidence="14">
    <location>
        <begin position="239"/>
        <end position="388"/>
    </location>
</feature>
<dbReference type="InterPro" id="IPR001650">
    <property type="entry name" value="Helicase_C-like"/>
</dbReference>
<dbReference type="Pfam" id="PF00271">
    <property type="entry name" value="Helicase_C"/>
    <property type="match status" value="1"/>
</dbReference>
<evidence type="ECO:0000256" key="5">
    <source>
        <dbReference type="ARBA" id="ARBA00022806"/>
    </source>
</evidence>
<keyword evidence="4 11" id="KW-0378">Hydrolase</keyword>
<dbReference type="GO" id="GO:0003724">
    <property type="term" value="F:RNA helicase activity"/>
    <property type="evidence" value="ECO:0007669"/>
    <property type="project" value="UniProtKB-EC"/>
</dbReference>
<dbReference type="GO" id="GO:0005829">
    <property type="term" value="C:cytosol"/>
    <property type="evidence" value="ECO:0007669"/>
    <property type="project" value="TreeGrafter"/>
</dbReference>
<dbReference type="GO" id="GO:0042255">
    <property type="term" value="P:ribosome assembly"/>
    <property type="evidence" value="ECO:0007669"/>
    <property type="project" value="UniProtKB-ARBA"/>
</dbReference>
<accession>C6SJN4</accession>
<protein>
    <recommendedName>
        <fullName evidence="9">DEAD-box ATP-dependent RNA helicase RhpA</fullName>
        <ecNumber evidence="1">3.6.4.13</ecNumber>
    </recommendedName>
</protein>
<keyword evidence="6 11" id="KW-0067">ATP-binding</keyword>
<dbReference type="CDD" id="cd00268">
    <property type="entry name" value="DEADc"/>
    <property type="match status" value="1"/>
</dbReference>
<evidence type="ECO:0000259" key="14">
    <source>
        <dbReference type="PROSITE" id="PS51194"/>
    </source>
</evidence>
<comment type="similarity">
    <text evidence="7 11">Belongs to the DEAD box helicase family.</text>
</comment>
<feature type="region of interest" description="Disordered" evidence="12">
    <location>
        <begin position="384"/>
        <end position="426"/>
    </location>
</feature>
<evidence type="ECO:0000256" key="6">
    <source>
        <dbReference type="ARBA" id="ARBA00022840"/>
    </source>
</evidence>
<dbReference type="GO" id="GO:0016787">
    <property type="term" value="F:hydrolase activity"/>
    <property type="evidence" value="ECO:0007669"/>
    <property type="project" value="UniProtKB-KW"/>
</dbReference>
<organism evidence="16">
    <name type="scientific">Neisseria meningitidis alpha275</name>
    <dbReference type="NCBI Taxonomy" id="295996"/>
    <lineage>
        <taxon>Bacteria</taxon>
        <taxon>Pseudomonadati</taxon>
        <taxon>Pseudomonadota</taxon>
        <taxon>Betaproteobacteria</taxon>
        <taxon>Neisseriales</taxon>
        <taxon>Neisseriaceae</taxon>
        <taxon>Neisseria</taxon>
    </lineage>
</organism>
<feature type="compositionally biased region" description="Basic and acidic residues" evidence="12">
    <location>
        <begin position="391"/>
        <end position="418"/>
    </location>
</feature>
<reference evidence="16" key="1">
    <citation type="journal article" date="2008" name="Proc. Natl. Acad. Sci. U.S.A.">
        <title>Whole-genome comparison of disease and carriage strains provides insights into virulence evolution in Neisseria meningitidis.</title>
        <authorList>
            <person name="Schoen C."/>
            <person name="Blom J."/>
            <person name="Claus H."/>
            <person name="Schramm-Glueck A."/>
            <person name="Brandt P."/>
            <person name="Mueller T."/>
            <person name="Goesmann A."/>
            <person name="Joseph B."/>
            <person name="Konietzny S."/>
            <person name="Kurzai O."/>
            <person name="Schmitt C."/>
            <person name="Friedrich T."/>
            <person name="Linke B."/>
            <person name="Vogel U."/>
            <person name="Frosch M."/>
        </authorList>
    </citation>
    <scope>NUCLEOTIDE SEQUENCE</scope>
    <source>
        <strain evidence="16">Alpha275</strain>
    </source>
</reference>
<dbReference type="GO" id="GO:0003676">
    <property type="term" value="F:nucleic acid binding"/>
    <property type="evidence" value="ECO:0007669"/>
    <property type="project" value="InterPro"/>
</dbReference>
<dbReference type="SMART" id="SM00490">
    <property type="entry name" value="HELICc"/>
    <property type="match status" value="1"/>
</dbReference>
<feature type="short sequence motif" description="Q motif" evidence="10">
    <location>
        <begin position="3"/>
        <end position="31"/>
    </location>
</feature>
<dbReference type="PANTHER" id="PTHR47959:SF13">
    <property type="entry name" value="ATP-DEPENDENT RNA HELICASE RHLE"/>
    <property type="match status" value="1"/>
</dbReference>
<comment type="catalytic activity">
    <reaction evidence="8">
        <text>ATP + H2O = ADP + phosphate + H(+)</text>
        <dbReference type="Rhea" id="RHEA:13065"/>
        <dbReference type="ChEBI" id="CHEBI:15377"/>
        <dbReference type="ChEBI" id="CHEBI:15378"/>
        <dbReference type="ChEBI" id="CHEBI:30616"/>
        <dbReference type="ChEBI" id="CHEBI:43474"/>
        <dbReference type="ChEBI" id="CHEBI:456216"/>
        <dbReference type="EC" id="3.6.4.13"/>
    </reaction>
</comment>
<dbReference type="AlphaFoldDB" id="C6SJN4"/>
<dbReference type="GO" id="GO:0005524">
    <property type="term" value="F:ATP binding"/>
    <property type="evidence" value="ECO:0007669"/>
    <property type="project" value="UniProtKB-KW"/>
</dbReference>
<evidence type="ECO:0000256" key="11">
    <source>
        <dbReference type="RuleBase" id="RU000492"/>
    </source>
</evidence>
<dbReference type="InterPro" id="IPR011545">
    <property type="entry name" value="DEAD/DEAH_box_helicase_dom"/>
</dbReference>
<evidence type="ECO:0000259" key="15">
    <source>
        <dbReference type="PROSITE" id="PS51195"/>
    </source>
</evidence>
<dbReference type="SUPFAM" id="SSF52540">
    <property type="entry name" value="P-loop containing nucleoside triphosphate hydrolases"/>
    <property type="match status" value="1"/>
</dbReference>
<evidence type="ECO:0000256" key="9">
    <source>
        <dbReference type="ARBA" id="ARBA00074363"/>
    </source>
</evidence>
<dbReference type="CDD" id="cd18787">
    <property type="entry name" value="SF2_C_DEAD"/>
    <property type="match status" value="1"/>
</dbReference>
<dbReference type="InterPro" id="IPR014014">
    <property type="entry name" value="RNA_helicase_DEAD_Q_motif"/>
</dbReference>
<dbReference type="FunFam" id="3.40.50.300:FF:000108">
    <property type="entry name" value="ATP-dependent RNA helicase RhlE"/>
    <property type="match status" value="1"/>
</dbReference>
<dbReference type="Pfam" id="PF00270">
    <property type="entry name" value="DEAD"/>
    <property type="match status" value="1"/>
</dbReference>
<dbReference type="EMBL" id="AM889138">
    <property type="protein sequence ID" value="CBA07321.1"/>
    <property type="molecule type" value="Genomic_DNA"/>
</dbReference>
<dbReference type="Gene3D" id="3.40.50.300">
    <property type="entry name" value="P-loop containing nucleotide triphosphate hydrolases"/>
    <property type="match status" value="2"/>
</dbReference>
<dbReference type="PROSITE" id="PS51192">
    <property type="entry name" value="HELICASE_ATP_BIND_1"/>
    <property type="match status" value="1"/>
</dbReference>
<evidence type="ECO:0000256" key="4">
    <source>
        <dbReference type="ARBA" id="ARBA00022801"/>
    </source>
</evidence>
<feature type="domain" description="Helicase ATP-binding" evidence="13">
    <location>
        <begin position="34"/>
        <end position="212"/>
    </location>
</feature>
<sequence length="489" mass="54784">MSNPFSSLGLGTELVSALTAQGYENPTPIQAAAIPKALAGHDLLAAAQTGTGKTAAFMLPSLERLKRYATASTSPAMHPVRMLVLTPTRELADQIDQNVQSYIKNLPLRHTVLFGGMNMDKQTADLRAGCEIVVATVGRLLDHVKQKNISLNKVEIVVLDEADRMLDMGFIDDIRKIMQMLPRQRQTLLFSATFSAPIRKLAQDFMNAPETVEVAAQNTTNANVEQHIIAVDTFQKRNLLERLIVDLHMNQVIVFCKTKQSVDRVTRELVRRNLSAQAIHGDRSQQSRLETLNAFKDGSLRVLVATDIAARGLDIAELPFVINYEMPAQPEDYVHRIGRTGRAGADGVAISLMDESEQKMFESIKELTGNKLLIERIEGFEPQWWEQGGAKPEKPEMREPRQRNRYESAKAQREKNTRPENAANDAGAACGKIAGRSRRSRREHRTCALLQPRYRRKITLKIKCRLNISRFRRHFSNRTDALGATARTG</sequence>
<dbReference type="InterPro" id="IPR050079">
    <property type="entry name" value="DEAD_box_RNA_helicase"/>
</dbReference>
<evidence type="ECO:0000313" key="16">
    <source>
        <dbReference type="EMBL" id="CBA07321.1"/>
    </source>
</evidence>
<dbReference type="InterPro" id="IPR044742">
    <property type="entry name" value="DEAD/DEAH_RhlB"/>
</dbReference>
<evidence type="ECO:0000256" key="3">
    <source>
        <dbReference type="ARBA" id="ARBA00022741"/>
    </source>
</evidence>
<proteinExistence type="inferred from homology"/>
<dbReference type="InterPro" id="IPR014001">
    <property type="entry name" value="Helicase_ATP-bd"/>
</dbReference>
<dbReference type="PANTHER" id="PTHR47959">
    <property type="entry name" value="ATP-DEPENDENT RNA HELICASE RHLE-RELATED"/>
    <property type="match status" value="1"/>
</dbReference>
<dbReference type="GO" id="GO:0009266">
    <property type="term" value="P:response to temperature stimulus"/>
    <property type="evidence" value="ECO:0007669"/>
    <property type="project" value="UniProtKB-ARBA"/>
</dbReference>
<evidence type="ECO:0000256" key="8">
    <source>
        <dbReference type="ARBA" id="ARBA00047984"/>
    </source>
</evidence>
<dbReference type="EC" id="3.6.4.13" evidence="1"/>
<keyword evidence="5 11" id="KW-0347">Helicase</keyword>
<dbReference type="PROSITE" id="PS51195">
    <property type="entry name" value="Q_MOTIF"/>
    <property type="match status" value="1"/>
</dbReference>
<dbReference type="InterPro" id="IPR027417">
    <property type="entry name" value="P-loop_NTPase"/>
</dbReference>
<dbReference type="PROSITE" id="PS51194">
    <property type="entry name" value="HELICASE_CTER"/>
    <property type="match status" value="1"/>
</dbReference>